<evidence type="ECO:0000313" key="3">
    <source>
        <dbReference type="Proteomes" id="UP000030982"/>
    </source>
</evidence>
<comment type="caution">
    <text evidence="2">The sequence shown here is derived from an EMBL/GenBank/DDBJ whole genome shotgun (WGS) entry which is preliminary data.</text>
</comment>
<protein>
    <submittedName>
        <fullName evidence="2">Uncharacterized protein</fullName>
    </submittedName>
</protein>
<proteinExistence type="predicted"/>
<sequence>MSTAGAYSAQWLLYWATSWQQIKPTDFSPVMFALIFGIFSASVPGGQPWLRVRRRRKDS</sequence>
<gene>
    <name evidence="2" type="ORF">LK10_01325</name>
</gene>
<keyword evidence="3" id="KW-1185">Reference proteome</keyword>
<organism evidence="2 3">
    <name type="scientific">Sinomonas humi</name>
    <dbReference type="NCBI Taxonomy" id="1338436"/>
    <lineage>
        <taxon>Bacteria</taxon>
        <taxon>Bacillati</taxon>
        <taxon>Actinomycetota</taxon>
        <taxon>Actinomycetes</taxon>
        <taxon>Micrococcales</taxon>
        <taxon>Micrococcaceae</taxon>
        <taxon>Sinomonas</taxon>
    </lineage>
</organism>
<keyword evidence="1" id="KW-0472">Membrane</keyword>
<feature type="transmembrane region" description="Helical" evidence="1">
    <location>
        <begin position="30"/>
        <end position="50"/>
    </location>
</feature>
<evidence type="ECO:0000313" key="2">
    <source>
        <dbReference type="EMBL" id="KHL05407.1"/>
    </source>
</evidence>
<dbReference type="AlphaFoldDB" id="A0A0B2AP12"/>
<dbReference type="EMBL" id="JTDL01000016">
    <property type="protein sequence ID" value="KHL05407.1"/>
    <property type="molecule type" value="Genomic_DNA"/>
</dbReference>
<evidence type="ECO:0000256" key="1">
    <source>
        <dbReference type="SAM" id="Phobius"/>
    </source>
</evidence>
<dbReference type="Proteomes" id="UP000030982">
    <property type="component" value="Unassembled WGS sequence"/>
</dbReference>
<name>A0A0B2AP12_9MICC</name>
<reference evidence="2 3" key="1">
    <citation type="submission" date="2014-09" db="EMBL/GenBank/DDBJ databases">
        <title>Genome sequence of Sinomonas sp. MUSC 117.</title>
        <authorList>
            <person name="Lee L.-H."/>
        </authorList>
    </citation>
    <scope>NUCLEOTIDE SEQUENCE [LARGE SCALE GENOMIC DNA]</scope>
    <source>
        <strain evidence="2 3">MUSC 117</strain>
    </source>
</reference>
<accession>A0A0B2AP12</accession>
<keyword evidence="1" id="KW-0812">Transmembrane</keyword>
<keyword evidence="1" id="KW-1133">Transmembrane helix</keyword>